<dbReference type="Gene3D" id="3.30.450.380">
    <property type="match status" value="1"/>
</dbReference>
<dbReference type="InterPro" id="IPR027417">
    <property type="entry name" value="P-loop_NTPase"/>
</dbReference>
<dbReference type="NCBIfam" id="TIGR03819">
    <property type="entry name" value="heli_sec_ATPase"/>
    <property type="match status" value="1"/>
</dbReference>
<evidence type="ECO:0000313" key="3">
    <source>
        <dbReference type="EMBL" id="OMH26961.1"/>
    </source>
</evidence>
<keyword evidence="4" id="KW-1185">Reference proteome</keyword>
<proteinExistence type="inferred from homology"/>
<dbReference type="CDD" id="cd01130">
    <property type="entry name" value="VirB11-like_ATPase"/>
    <property type="match status" value="1"/>
</dbReference>
<evidence type="ECO:0000256" key="1">
    <source>
        <dbReference type="ARBA" id="ARBA00006611"/>
    </source>
</evidence>
<dbReference type="Proteomes" id="UP000187085">
    <property type="component" value="Unassembled WGS sequence"/>
</dbReference>
<sequence>MSAPGDTAGLRPSLAAAAGLILDQGRPLTPASVARALADSGQLLGSTGTLAAIDEITAELTGLGRLAPLARDAATTDIVVNGPTAVWVDRGRGMERTAVRFGSEAEVRALAVRLIATAGGRLDDGRPSADVHLAGGIRVHAVLPPISATGTLLSIRLQRHQGASLSDLVHSGMIADRDADLLRAVMAARRNLLISGATGSGKTTLLAALLGEAASDERLVVIEDVAELEPDHPHTVRLQSRRGNVEGAGAVELTDLVREALRMRPDRLVVGECRGEEIRDLLGAMNTGHRGAGATVHANTGATVPARMVALGALAGWSPQTTALQCISALDLVIHLARGPAGRAVTEIAVFDLDHRGRLRTEPALQVSTDGAAHSGLSRGPAWERLTALLDGASPGWEGRP</sequence>
<dbReference type="STRING" id="554083.BKD30_04220"/>
<dbReference type="PANTHER" id="PTHR30486:SF6">
    <property type="entry name" value="TYPE IV PILUS RETRACTATION ATPASE PILT"/>
    <property type="match status" value="1"/>
</dbReference>
<feature type="domain" description="Bacterial type II secretion system protein E" evidence="2">
    <location>
        <begin position="64"/>
        <end position="338"/>
    </location>
</feature>
<dbReference type="InterPro" id="IPR050921">
    <property type="entry name" value="T4SS_GSP_E_ATPase"/>
</dbReference>
<comment type="similarity">
    <text evidence="1">Belongs to the GSP E family.</text>
</comment>
<dbReference type="InterPro" id="IPR001482">
    <property type="entry name" value="T2SS/T4SS_dom"/>
</dbReference>
<dbReference type="SUPFAM" id="SSF52540">
    <property type="entry name" value="P-loop containing nucleoside triphosphate hydrolases"/>
    <property type="match status" value="1"/>
</dbReference>
<dbReference type="EMBL" id="MRDE01000018">
    <property type="protein sequence ID" value="OMH26961.1"/>
    <property type="molecule type" value="Genomic_DNA"/>
</dbReference>
<accession>A0A1R1LHE8</accession>
<dbReference type="GO" id="GO:0016887">
    <property type="term" value="F:ATP hydrolysis activity"/>
    <property type="evidence" value="ECO:0007669"/>
    <property type="project" value="InterPro"/>
</dbReference>
<gene>
    <name evidence="3" type="ORF">BKD30_04220</name>
</gene>
<dbReference type="PANTHER" id="PTHR30486">
    <property type="entry name" value="TWITCHING MOTILITY PROTEIN PILT"/>
    <property type="match status" value="1"/>
</dbReference>
<dbReference type="OrthoDB" id="9810761at2"/>
<evidence type="ECO:0000259" key="2">
    <source>
        <dbReference type="Pfam" id="PF00437"/>
    </source>
</evidence>
<protein>
    <submittedName>
        <fullName evidence="3">Secretion system protein E</fullName>
    </submittedName>
</protein>
<dbReference type="Gene3D" id="3.40.50.300">
    <property type="entry name" value="P-loop containing nucleotide triphosphate hydrolases"/>
    <property type="match status" value="1"/>
</dbReference>
<dbReference type="Pfam" id="PF00437">
    <property type="entry name" value="T2SSE"/>
    <property type="match status" value="1"/>
</dbReference>
<dbReference type="InterPro" id="IPR022399">
    <property type="entry name" value="TadA-like_ATPase"/>
</dbReference>
<reference evidence="3 4" key="1">
    <citation type="submission" date="2016-12" db="EMBL/GenBank/DDBJ databases">
        <title>Draft genome of Tersicoccus phoenicis 1P05MA.</title>
        <authorList>
            <person name="Nakajima Y."/>
            <person name="Yoshizawa S."/>
            <person name="Nakamura K."/>
            <person name="Ogura Y."/>
            <person name="Hayashi T."/>
            <person name="Kogure K."/>
        </authorList>
    </citation>
    <scope>NUCLEOTIDE SEQUENCE [LARGE SCALE GENOMIC DNA]</scope>
    <source>
        <strain evidence="3 4">1p05MA</strain>
    </source>
</reference>
<dbReference type="AlphaFoldDB" id="A0A1R1LHE8"/>
<evidence type="ECO:0000313" key="4">
    <source>
        <dbReference type="Proteomes" id="UP000187085"/>
    </source>
</evidence>
<organism evidence="3 4">
    <name type="scientific">Tersicoccus phoenicis</name>
    <dbReference type="NCBI Taxonomy" id="554083"/>
    <lineage>
        <taxon>Bacteria</taxon>
        <taxon>Bacillati</taxon>
        <taxon>Actinomycetota</taxon>
        <taxon>Actinomycetes</taxon>
        <taxon>Micrococcales</taxon>
        <taxon>Micrococcaceae</taxon>
        <taxon>Tersicoccus</taxon>
    </lineage>
</organism>
<comment type="caution">
    <text evidence="3">The sequence shown here is derived from an EMBL/GenBank/DDBJ whole genome shotgun (WGS) entry which is preliminary data.</text>
</comment>
<dbReference type="RefSeq" id="WP_083956005.1">
    <property type="nucleotide sequence ID" value="NZ_MRDE01000018.1"/>
</dbReference>
<name>A0A1R1LHE8_9MICC</name>